<organism evidence="3 4">
    <name type="scientific">Zavarzinia compransoris</name>
    <dbReference type="NCBI Taxonomy" id="1264899"/>
    <lineage>
        <taxon>Bacteria</taxon>
        <taxon>Pseudomonadati</taxon>
        <taxon>Pseudomonadota</taxon>
        <taxon>Alphaproteobacteria</taxon>
        <taxon>Rhodospirillales</taxon>
        <taxon>Zavarziniaceae</taxon>
        <taxon>Zavarzinia</taxon>
    </lineage>
</organism>
<dbReference type="InterPro" id="IPR051049">
    <property type="entry name" value="Dienelactone_hydrolase-like"/>
</dbReference>
<dbReference type="RefSeq" id="WP_109919709.1">
    <property type="nucleotide sequence ID" value="NZ_QGLF01000001.1"/>
</dbReference>
<dbReference type="PANTHER" id="PTHR46623">
    <property type="entry name" value="CARBOXYMETHYLENEBUTENOLIDASE-RELATED"/>
    <property type="match status" value="1"/>
</dbReference>
<evidence type="ECO:0000259" key="2">
    <source>
        <dbReference type="Pfam" id="PF23678"/>
    </source>
</evidence>
<protein>
    <submittedName>
        <fullName evidence="3">Carboxymethylenebutenolidase</fullName>
    </submittedName>
</protein>
<dbReference type="EMBL" id="QGLF01000001">
    <property type="protein sequence ID" value="PWR23679.1"/>
    <property type="molecule type" value="Genomic_DNA"/>
</dbReference>
<evidence type="ECO:0000313" key="3">
    <source>
        <dbReference type="EMBL" id="PWR23679.1"/>
    </source>
</evidence>
<evidence type="ECO:0000313" key="4">
    <source>
        <dbReference type="Proteomes" id="UP000246077"/>
    </source>
</evidence>
<dbReference type="OrthoDB" id="9771666at2"/>
<keyword evidence="4" id="KW-1185">Reference proteome</keyword>
<dbReference type="InterPro" id="IPR002925">
    <property type="entry name" value="Dienelactn_hydro"/>
</dbReference>
<dbReference type="Pfam" id="PF01738">
    <property type="entry name" value="DLH"/>
    <property type="match status" value="1"/>
</dbReference>
<dbReference type="InterPro" id="IPR029058">
    <property type="entry name" value="AB_hydrolase_fold"/>
</dbReference>
<accession>A0A317E9S8</accession>
<evidence type="ECO:0000259" key="1">
    <source>
        <dbReference type="Pfam" id="PF01738"/>
    </source>
</evidence>
<reference evidence="4" key="1">
    <citation type="submission" date="2018-05" db="EMBL/GenBank/DDBJ databases">
        <title>Zavarzinia sp. HR-AS.</title>
        <authorList>
            <person name="Lee Y."/>
            <person name="Jeon C.O."/>
        </authorList>
    </citation>
    <scope>NUCLEOTIDE SEQUENCE [LARGE SCALE GENOMIC DNA]</scope>
    <source>
        <strain evidence="4">DSM 1231</strain>
    </source>
</reference>
<dbReference type="Gene3D" id="3.40.50.1820">
    <property type="entry name" value="alpha/beta hydrolase"/>
    <property type="match status" value="1"/>
</dbReference>
<feature type="domain" description="Dienelactone hydrolase" evidence="1">
    <location>
        <begin position="77"/>
        <end position="279"/>
    </location>
</feature>
<dbReference type="Proteomes" id="UP000246077">
    <property type="component" value="Unassembled WGS sequence"/>
</dbReference>
<dbReference type="InterPro" id="IPR006311">
    <property type="entry name" value="TAT_signal"/>
</dbReference>
<sequence length="281" mass="29607">MDQRIIDLYDQYTHAPLPRRDFLDRLARLAGGSAAALALLPLLENNYARAAQVEETDGRITVSTGSFAGATGPVRYYEAVPKAAPQGTVIVIHENRGLNAHIQDVARRFAVDGFRAVAPDFLSPAGGTPADEDKARELIGGLDAAATLADAVQAVQFAATGGTKVAAVGFCWGGGLSGRLATAESALSAAVVYYGMPPASEAVAAIKVPLLLHYAGQDERINAAVPAFEAALKAAQVRYDLHTYEGVQHAFNNDANTARYNEAAAAQAWGRTISFLRQTLA</sequence>
<dbReference type="PANTHER" id="PTHR46623:SF6">
    <property type="entry name" value="ALPHA_BETA-HYDROLASES SUPERFAMILY PROTEIN"/>
    <property type="match status" value="1"/>
</dbReference>
<name>A0A317E9S8_9PROT</name>
<dbReference type="InterPro" id="IPR057802">
    <property type="entry name" value="YqhI_dom"/>
</dbReference>
<dbReference type="SUPFAM" id="SSF53474">
    <property type="entry name" value="alpha/beta-Hydrolases"/>
    <property type="match status" value="1"/>
</dbReference>
<gene>
    <name evidence="3" type="ORF">DKG75_03680</name>
</gene>
<dbReference type="PROSITE" id="PS51318">
    <property type="entry name" value="TAT"/>
    <property type="match status" value="1"/>
</dbReference>
<proteinExistence type="predicted"/>
<comment type="caution">
    <text evidence="3">The sequence shown here is derived from an EMBL/GenBank/DDBJ whole genome shotgun (WGS) entry which is preliminary data.</text>
</comment>
<dbReference type="Pfam" id="PF23678">
    <property type="entry name" value="YqhI"/>
    <property type="match status" value="1"/>
</dbReference>
<dbReference type="GO" id="GO:0016787">
    <property type="term" value="F:hydrolase activity"/>
    <property type="evidence" value="ECO:0007669"/>
    <property type="project" value="InterPro"/>
</dbReference>
<dbReference type="AlphaFoldDB" id="A0A317E9S8"/>
<feature type="domain" description="YqhI" evidence="2">
    <location>
        <begin position="2"/>
        <end position="27"/>
    </location>
</feature>